<dbReference type="Proteomes" id="UP000028569">
    <property type="component" value="Chromosome"/>
</dbReference>
<dbReference type="InterPro" id="IPR022742">
    <property type="entry name" value="Hydrolase_4"/>
</dbReference>
<sequence length="363" mass="40941">MTVELIDEERYDRIMQDTVLPDLALCRHEGWMTSQSASGKGGILVGEADRDRYGSDELLHYVCYDRGEFQDRTSEPCQARCRGAVVISFGFTEFADKYQELTWYFLMEGYSVCILEHWGHGFSGRGVSDPNLVWVDHWQRYVADLAAFCSQVGRSYAGDRPLVLYAHSMGGGVGARLLERFPVMIDKAILSSPMIVPRTGLMPAVAWGAANGACLMGWSRRMAPGFGPFNPEINMDNYPGGSRARVTWARRQRRDQVRFQTSAATFGWVRESLELSRAVLRPSQCGQVESPLLVFQAQHDRFVLPSPQERFVAQVRDGGCQAELVKIPDSMHELYQMPNAVLGPYLDRIFAFLDEPCQLDEED</sequence>
<dbReference type="Gene3D" id="3.40.50.1820">
    <property type="entry name" value="alpha/beta hydrolase"/>
    <property type="match status" value="1"/>
</dbReference>
<dbReference type="SUPFAM" id="SSF53474">
    <property type="entry name" value="alpha/beta-Hydrolases"/>
    <property type="match status" value="1"/>
</dbReference>
<gene>
    <name evidence="2" type="ORF">BINDI_0054</name>
</gene>
<dbReference type="AlphaFoldDB" id="A0A087VSK6"/>
<keyword evidence="2" id="KW-0378">Hydrolase</keyword>
<dbReference type="KEGG" id="bii:BINDI_0054"/>
<evidence type="ECO:0000313" key="3">
    <source>
        <dbReference type="Proteomes" id="UP000028569"/>
    </source>
</evidence>
<dbReference type="GO" id="GO:0004622">
    <property type="term" value="F:phosphatidylcholine lysophospholipase activity"/>
    <property type="evidence" value="ECO:0007669"/>
    <property type="project" value="UniProtKB-EC"/>
</dbReference>
<dbReference type="PANTHER" id="PTHR11614">
    <property type="entry name" value="PHOSPHOLIPASE-RELATED"/>
    <property type="match status" value="1"/>
</dbReference>
<dbReference type="Pfam" id="PF12146">
    <property type="entry name" value="Hydrolase_4"/>
    <property type="match status" value="1"/>
</dbReference>
<proteinExistence type="predicted"/>
<evidence type="ECO:0000259" key="1">
    <source>
        <dbReference type="Pfam" id="PF12146"/>
    </source>
</evidence>
<dbReference type="InterPro" id="IPR051044">
    <property type="entry name" value="MAG_DAG_Lipase"/>
</dbReference>
<dbReference type="HOGENOM" id="CLU_026209_10_0_11"/>
<evidence type="ECO:0000313" key="2">
    <source>
        <dbReference type="EMBL" id="AIC91340.1"/>
    </source>
</evidence>
<name>A0A087VSK6_9BIFI</name>
<dbReference type="InterPro" id="IPR029058">
    <property type="entry name" value="AB_hydrolase_fold"/>
</dbReference>
<accession>A0A087VSK6</accession>
<dbReference type="EMBL" id="CP006018">
    <property type="protein sequence ID" value="AIC91340.1"/>
    <property type="molecule type" value="Genomic_DNA"/>
</dbReference>
<dbReference type="OrthoDB" id="9806902at2"/>
<dbReference type="EC" id="3.1.1.5" evidence="2"/>
<keyword evidence="3" id="KW-1185">Reference proteome</keyword>
<dbReference type="RefSeq" id="WP_033491465.1">
    <property type="nucleotide sequence ID" value="NZ_CP006018.1"/>
</dbReference>
<protein>
    <submittedName>
        <fullName evidence="2">Alpha/beta hydrolase fold protein</fullName>
        <ecNumber evidence="2">3.1.1.5</ecNumber>
    </submittedName>
</protein>
<feature type="domain" description="Serine aminopeptidase S33" evidence="1">
    <location>
        <begin position="81"/>
        <end position="335"/>
    </location>
</feature>
<reference evidence="2 3" key="1">
    <citation type="journal article" date="2014" name="Appl. Environ. Microbiol.">
        <title>Genomic encyclopedia of type strains of the genus Bifidobacterium.</title>
        <authorList>
            <person name="Milani C."/>
            <person name="Lugli G.A."/>
            <person name="Duranti S."/>
            <person name="Turroni F."/>
            <person name="Bottacini F."/>
            <person name="Mangifesta M."/>
            <person name="Sanchez B."/>
            <person name="Viappiani A."/>
            <person name="Mancabelli L."/>
            <person name="Taminiau B."/>
            <person name="Delcenserie V."/>
            <person name="Barrangou R."/>
            <person name="Margolles A."/>
            <person name="van Sinderen D."/>
            <person name="Ventura M."/>
        </authorList>
    </citation>
    <scope>NUCLEOTIDE SEQUENCE [LARGE SCALE GENOMIC DNA]</scope>
    <source>
        <strain evidence="2 3">LMG 11587</strain>
    </source>
</reference>
<organism evidence="2 3">
    <name type="scientific">Bifidobacterium [indicum] DSM 20214 = LMG 11587</name>
    <dbReference type="NCBI Taxonomy" id="1341694"/>
    <lineage>
        <taxon>Bacteria</taxon>
        <taxon>Bacillati</taxon>
        <taxon>Actinomycetota</taxon>
        <taxon>Actinomycetes</taxon>
        <taxon>Bifidobacteriales</taxon>
        <taxon>Bifidobacteriaceae</taxon>
        <taxon>Bifidobacterium</taxon>
    </lineage>
</organism>